<evidence type="ECO:0000313" key="7">
    <source>
        <dbReference type="EMBL" id="RKQ63852.1"/>
    </source>
</evidence>
<keyword evidence="7" id="KW-0418">Kinase</keyword>
<evidence type="ECO:0000256" key="2">
    <source>
        <dbReference type="ARBA" id="ARBA00012438"/>
    </source>
</evidence>
<dbReference type="SUPFAM" id="SSF55874">
    <property type="entry name" value="ATPase domain of HSP90 chaperone/DNA topoisomerase II/histidine kinase"/>
    <property type="match status" value="1"/>
</dbReference>
<dbReference type="CDD" id="cd00075">
    <property type="entry name" value="HATPase"/>
    <property type="match status" value="1"/>
</dbReference>
<dbReference type="PROSITE" id="PS50109">
    <property type="entry name" value="HIS_KIN"/>
    <property type="match status" value="1"/>
</dbReference>
<reference evidence="7 8" key="1">
    <citation type="submission" date="2018-10" db="EMBL/GenBank/DDBJ databases">
        <title>Genomic Encyclopedia of Type Strains, Phase IV (KMG-IV): sequencing the most valuable type-strain genomes for metagenomic binning, comparative biology and taxonomic classification.</title>
        <authorList>
            <person name="Goeker M."/>
        </authorList>
    </citation>
    <scope>NUCLEOTIDE SEQUENCE [LARGE SCALE GENOMIC DNA]</scope>
    <source>
        <strain evidence="7 8">DSM 15521</strain>
    </source>
</reference>
<dbReference type="EC" id="2.7.13.3" evidence="2"/>
<comment type="caution">
    <text evidence="7">The sequence shown here is derived from an EMBL/GenBank/DDBJ whole genome shotgun (WGS) entry which is preliminary data.</text>
</comment>
<feature type="transmembrane region" description="Helical" evidence="5">
    <location>
        <begin position="12"/>
        <end position="32"/>
    </location>
</feature>
<dbReference type="Pfam" id="PF02518">
    <property type="entry name" value="HATPase_c"/>
    <property type="match status" value="1"/>
</dbReference>
<dbReference type="PRINTS" id="PR00344">
    <property type="entry name" value="BCTRLSENSOR"/>
</dbReference>
<keyword evidence="7" id="KW-0808">Transferase</keyword>
<comment type="catalytic activity">
    <reaction evidence="1">
        <text>ATP + protein L-histidine = ADP + protein N-phospho-L-histidine.</text>
        <dbReference type="EC" id="2.7.13.3"/>
    </reaction>
</comment>
<keyword evidence="4" id="KW-0175">Coiled coil</keyword>
<feature type="coiled-coil region" evidence="4">
    <location>
        <begin position="274"/>
        <end position="301"/>
    </location>
</feature>
<dbReference type="InterPro" id="IPR003594">
    <property type="entry name" value="HATPase_dom"/>
</dbReference>
<name>A0A420W9A7_9BACT</name>
<organism evidence="7 8">
    <name type="scientific">Thermovibrio guaymasensis</name>
    <dbReference type="NCBI Taxonomy" id="240167"/>
    <lineage>
        <taxon>Bacteria</taxon>
        <taxon>Pseudomonadati</taxon>
        <taxon>Aquificota</taxon>
        <taxon>Aquificia</taxon>
        <taxon>Desulfurobacteriales</taxon>
        <taxon>Desulfurobacteriaceae</taxon>
        <taxon>Thermovibrio</taxon>
    </lineage>
</organism>
<accession>A0A420W9A7</accession>
<dbReference type="InterPro" id="IPR004358">
    <property type="entry name" value="Sig_transdc_His_kin-like_C"/>
</dbReference>
<feature type="domain" description="Histidine kinase" evidence="6">
    <location>
        <begin position="181"/>
        <end position="379"/>
    </location>
</feature>
<dbReference type="GO" id="GO:0000155">
    <property type="term" value="F:phosphorelay sensor kinase activity"/>
    <property type="evidence" value="ECO:0007669"/>
    <property type="project" value="TreeGrafter"/>
</dbReference>
<keyword evidence="5" id="KW-0812">Transmembrane</keyword>
<proteinExistence type="predicted"/>
<dbReference type="PANTHER" id="PTHR43547">
    <property type="entry name" value="TWO-COMPONENT HISTIDINE KINASE"/>
    <property type="match status" value="1"/>
</dbReference>
<evidence type="ECO:0000313" key="8">
    <source>
        <dbReference type="Proteomes" id="UP000280881"/>
    </source>
</evidence>
<keyword evidence="5" id="KW-0472">Membrane</keyword>
<sequence length="388" mass="45035">MEFRELPLKKLSLFALPLTFLFTVMLLNFYFLQSELEDFYSLIIKEEISKVRSVVEGTLSAGGDPVDALSYYIEHSKLLKGATFYIGGREVIVPGSDISDSYYQVVLEVKPFRFKLFIDTSYLKELNRHIKIIFFYLIFFTLLFSLFLLYWLREYYRERIEHERERQEKERIKSINLVIHSILHEVKNRLNVLNLLLHRFKRSGDSKYLDMLRQELRSLNRYVEETADLRKPISLDIAKFPVGALFNELKLRVEPLADKGGVKLLFDYHNCPLKADYERLLSALTDLVKNAIEALEGKEERVVRVGGRGAGKFYTFKVLDSGGELPKRELFKPFKTSKDRGFGLGLFNVKRIALAHGGEVWAFTQDGWTVFELKIPADCSEISPKNGK</sequence>
<evidence type="ECO:0000256" key="1">
    <source>
        <dbReference type="ARBA" id="ARBA00000085"/>
    </source>
</evidence>
<dbReference type="Proteomes" id="UP000280881">
    <property type="component" value="Unassembled WGS sequence"/>
</dbReference>
<evidence type="ECO:0000259" key="6">
    <source>
        <dbReference type="PROSITE" id="PS50109"/>
    </source>
</evidence>
<keyword evidence="5" id="KW-1133">Transmembrane helix</keyword>
<keyword evidence="8" id="KW-1185">Reference proteome</keyword>
<dbReference type="OrthoDB" id="9815750at2"/>
<dbReference type="RefSeq" id="WP_121170103.1">
    <property type="nucleotide sequence ID" value="NZ_RBIE01000001.1"/>
</dbReference>
<gene>
    <name evidence="7" type="ORF">C7457_0736</name>
</gene>
<evidence type="ECO:0000256" key="5">
    <source>
        <dbReference type="SAM" id="Phobius"/>
    </source>
</evidence>
<evidence type="ECO:0000256" key="4">
    <source>
        <dbReference type="SAM" id="Coils"/>
    </source>
</evidence>
<dbReference type="InterPro" id="IPR036890">
    <property type="entry name" value="HATPase_C_sf"/>
</dbReference>
<dbReference type="PANTHER" id="PTHR43547:SF2">
    <property type="entry name" value="HYBRID SIGNAL TRANSDUCTION HISTIDINE KINASE C"/>
    <property type="match status" value="1"/>
</dbReference>
<feature type="transmembrane region" description="Helical" evidence="5">
    <location>
        <begin position="132"/>
        <end position="152"/>
    </location>
</feature>
<evidence type="ECO:0000256" key="3">
    <source>
        <dbReference type="ARBA" id="ARBA00022553"/>
    </source>
</evidence>
<keyword evidence="3" id="KW-0597">Phosphoprotein</keyword>
<dbReference type="SMART" id="SM00387">
    <property type="entry name" value="HATPase_c"/>
    <property type="match status" value="1"/>
</dbReference>
<dbReference type="AlphaFoldDB" id="A0A420W9A7"/>
<protein>
    <recommendedName>
        <fullName evidence="2">histidine kinase</fullName>
        <ecNumber evidence="2">2.7.13.3</ecNumber>
    </recommendedName>
</protein>
<dbReference type="InterPro" id="IPR005467">
    <property type="entry name" value="His_kinase_dom"/>
</dbReference>
<dbReference type="EMBL" id="RBIE01000001">
    <property type="protein sequence ID" value="RKQ63852.1"/>
    <property type="molecule type" value="Genomic_DNA"/>
</dbReference>
<dbReference type="Gene3D" id="3.30.565.10">
    <property type="entry name" value="Histidine kinase-like ATPase, C-terminal domain"/>
    <property type="match status" value="1"/>
</dbReference>